<evidence type="ECO:0000313" key="1">
    <source>
        <dbReference type="EMBL" id="MBW32524.1"/>
    </source>
</evidence>
<organism evidence="1">
    <name type="scientific">Anopheles braziliensis</name>
    <dbReference type="NCBI Taxonomy" id="58242"/>
    <lineage>
        <taxon>Eukaryota</taxon>
        <taxon>Metazoa</taxon>
        <taxon>Ecdysozoa</taxon>
        <taxon>Arthropoda</taxon>
        <taxon>Hexapoda</taxon>
        <taxon>Insecta</taxon>
        <taxon>Pterygota</taxon>
        <taxon>Neoptera</taxon>
        <taxon>Endopterygota</taxon>
        <taxon>Diptera</taxon>
        <taxon>Nematocera</taxon>
        <taxon>Culicoidea</taxon>
        <taxon>Culicidae</taxon>
        <taxon>Anophelinae</taxon>
        <taxon>Anopheles</taxon>
    </lineage>
</organism>
<name>A0A2M3ZVE4_9DIPT</name>
<proteinExistence type="predicted"/>
<accession>A0A2M3ZVE4</accession>
<sequence length="82" mass="8624">MRSVSTLPSFCFSCCCGCCGGLGGSGTTLIRRFRSFANELAAETSAFPESPSPPFSFSVGSRITRDLRCEVRFGANGAGVED</sequence>
<reference evidence="1" key="1">
    <citation type="submission" date="2018-01" db="EMBL/GenBank/DDBJ databases">
        <title>An insight into the sialome of Amazonian anophelines.</title>
        <authorList>
            <person name="Ribeiro J.M."/>
            <person name="Scarpassa V."/>
            <person name="Calvo E."/>
        </authorList>
    </citation>
    <scope>NUCLEOTIDE SEQUENCE</scope>
    <source>
        <tissue evidence="1">Salivary glands</tissue>
    </source>
</reference>
<dbReference type="EMBL" id="GGFM01011773">
    <property type="protein sequence ID" value="MBW32524.1"/>
    <property type="molecule type" value="Transcribed_RNA"/>
</dbReference>
<dbReference type="AlphaFoldDB" id="A0A2M3ZVE4"/>
<protein>
    <submittedName>
        <fullName evidence="1">Putative secreted peptide</fullName>
    </submittedName>
</protein>